<evidence type="ECO:0000256" key="5">
    <source>
        <dbReference type="ARBA" id="ARBA00023136"/>
    </source>
</evidence>
<evidence type="ECO:0000256" key="1">
    <source>
        <dbReference type="ARBA" id="ARBA00004127"/>
    </source>
</evidence>
<evidence type="ECO:0008006" key="10">
    <source>
        <dbReference type="Google" id="ProtNLM"/>
    </source>
</evidence>
<dbReference type="AlphaFoldDB" id="E3LCL4"/>
<proteinExistence type="predicted"/>
<dbReference type="GO" id="GO:0005765">
    <property type="term" value="C:lysosomal membrane"/>
    <property type="evidence" value="ECO:0007669"/>
    <property type="project" value="TreeGrafter"/>
</dbReference>
<evidence type="ECO:0000256" key="2">
    <source>
        <dbReference type="ARBA" id="ARBA00022448"/>
    </source>
</evidence>
<gene>
    <name evidence="8" type="ORF">CRE_00514</name>
</gene>
<keyword evidence="9" id="KW-1185">Reference proteome</keyword>
<dbReference type="SUPFAM" id="SSF103473">
    <property type="entry name" value="MFS general substrate transporter"/>
    <property type="match status" value="1"/>
</dbReference>
<dbReference type="GO" id="GO:0012505">
    <property type="term" value="C:endomembrane system"/>
    <property type="evidence" value="ECO:0007669"/>
    <property type="project" value="UniProtKB-SubCell"/>
</dbReference>
<evidence type="ECO:0000256" key="3">
    <source>
        <dbReference type="ARBA" id="ARBA00022692"/>
    </source>
</evidence>
<dbReference type="InterPro" id="IPR036259">
    <property type="entry name" value="MFS_trans_sf"/>
</dbReference>
<evidence type="ECO:0000256" key="7">
    <source>
        <dbReference type="SAM" id="Phobius"/>
    </source>
</evidence>
<dbReference type="Proteomes" id="UP000008281">
    <property type="component" value="Unassembled WGS sequence"/>
</dbReference>
<keyword evidence="3 7" id="KW-0812">Transmembrane</keyword>
<dbReference type="InterPro" id="IPR051068">
    <property type="entry name" value="MFS_Domain-Containing_Protein"/>
</dbReference>
<feature type="transmembrane region" description="Helical" evidence="7">
    <location>
        <begin position="319"/>
        <end position="342"/>
    </location>
</feature>
<keyword evidence="4 7" id="KW-1133">Transmembrane helix</keyword>
<feature type="transmembrane region" description="Helical" evidence="7">
    <location>
        <begin position="228"/>
        <end position="248"/>
    </location>
</feature>
<evidence type="ECO:0000313" key="8">
    <source>
        <dbReference type="EMBL" id="EFO82571.1"/>
    </source>
</evidence>
<keyword evidence="5 7" id="KW-0472">Membrane</keyword>
<feature type="transmembrane region" description="Helical" evidence="7">
    <location>
        <begin position="279"/>
        <end position="299"/>
    </location>
</feature>
<feature type="transmembrane region" description="Helical" evidence="7">
    <location>
        <begin position="78"/>
        <end position="99"/>
    </location>
</feature>
<keyword evidence="2" id="KW-0813">Transport</keyword>
<feature type="transmembrane region" description="Helical" evidence="7">
    <location>
        <begin position="41"/>
        <end position="66"/>
    </location>
</feature>
<feature type="transmembrane region" description="Helical" evidence="7">
    <location>
        <begin position="186"/>
        <end position="208"/>
    </location>
</feature>
<feature type="region of interest" description="Disordered" evidence="6">
    <location>
        <begin position="1"/>
        <end position="29"/>
    </location>
</feature>
<evidence type="ECO:0000313" key="9">
    <source>
        <dbReference type="Proteomes" id="UP000008281"/>
    </source>
</evidence>
<feature type="transmembrane region" description="Helical" evidence="7">
    <location>
        <begin position="106"/>
        <end position="127"/>
    </location>
</feature>
<name>E3LCL4_CAERE</name>
<dbReference type="HOGENOM" id="CLU_027024_3_1_1"/>
<dbReference type="STRING" id="31234.E3LCL4"/>
<dbReference type="FunCoup" id="E3LCL4">
    <property type="interactions" value="108"/>
</dbReference>
<dbReference type="EMBL" id="DS268407">
    <property type="protein sequence ID" value="EFO82571.1"/>
    <property type="molecule type" value="Genomic_DNA"/>
</dbReference>
<feature type="transmembrane region" description="Helical" evidence="7">
    <location>
        <begin position="407"/>
        <end position="432"/>
    </location>
</feature>
<evidence type="ECO:0000256" key="4">
    <source>
        <dbReference type="ARBA" id="ARBA00022989"/>
    </source>
</evidence>
<dbReference type="PANTHER" id="PTHR23510:SF3">
    <property type="entry name" value="MAJOR FACILITATOR SUPERFAMILY DOMAIN-CONTAINING PROTEIN 8"/>
    <property type="match status" value="1"/>
</dbReference>
<reference evidence="8" key="1">
    <citation type="submission" date="2007-07" db="EMBL/GenBank/DDBJ databases">
        <title>PCAP assembly of the Caenorhabditis remanei genome.</title>
        <authorList>
            <consortium name="The Caenorhabditis remanei Sequencing Consortium"/>
            <person name="Wilson R.K."/>
        </authorList>
    </citation>
    <scope>NUCLEOTIDE SEQUENCE [LARGE SCALE GENOMIC DNA]</scope>
    <source>
        <strain evidence="8">PB4641</strain>
    </source>
</reference>
<dbReference type="InParanoid" id="E3LCL4"/>
<dbReference type="Gene3D" id="1.20.1250.20">
    <property type="entry name" value="MFS general substrate transporter like domains"/>
    <property type="match status" value="1"/>
</dbReference>
<feature type="transmembrane region" description="Helical" evidence="7">
    <location>
        <begin position="476"/>
        <end position="493"/>
    </location>
</feature>
<sequence length="512" mass="56768">MGGDTTETEDKTPDGSSGQSFTDPAEPMLPTPSETTAWKSIYMAGACSFIQATQFAIFFASMWPYILTLKPDVKQGSFGVVVALYSVSQCICSVGFGWWSNRIGQVRLPLIVGFLIMACGNLTYLSLQYWPSHHLYVMMAARFIAGGGTGMTYNRLLILNLKYLGNMSLLRAYASTASTMKDRSRAIACVSGGIAIGTMIGPGLQLLFAPLGADGINVLGLTISIYSSPALFCLILNGLGLLIVKFAFEEKYIIKHENDVKHDEENGEKTAKKLGNPDFIAILLCVFTRFLQIFLNTTTESIGSAYLMMMFSYEKEEAVTVNAGIHTVSGSIAATMFICFIFTKIREYVKIRTFTLISLIMPLTWLIATYPYNFYSGSVKIMVNGSHADCDLNKYSWCADQKTINQYVYIIGYILVFGVAFTFMNITVTTLFSKVVGPRPQGTYQGIYQTAGSFGRMFAPIIMSYTYTLYGPSVPWLILIVSFIFLILAWIVLRERMVPFGEYEPSKIDHSN</sequence>
<dbReference type="Pfam" id="PF07690">
    <property type="entry name" value="MFS_1"/>
    <property type="match status" value="2"/>
</dbReference>
<dbReference type="CDD" id="cd17326">
    <property type="entry name" value="MFS_MFSD8"/>
    <property type="match status" value="1"/>
</dbReference>
<dbReference type="OMA" id="MFICFIF"/>
<dbReference type="PANTHER" id="PTHR23510">
    <property type="entry name" value="INNER MEMBRANE TRANSPORT PROTEIN YAJR"/>
    <property type="match status" value="1"/>
</dbReference>
<evidence type="ECO:0000256" key="6">
    <source>
        <dbReference type="SAM" id="MobiDB-lite"/>
    </source>
</evidence>
<organism evidence="9">
    <name type="scientific">Caenorhabditis remanei</name>
    <name type="common">Caenorhabditis vulgaris</name>
    <dbReference type="NCBI Taxonomy" id="31234"/>
    <lineage>
        <taxon>Eukaryota</taxon>
        <taxon>Metazoa</taxon>
        <taxon>Ecdysozoa</taxon>
        <taxon>Nematoda</taxon>
        <taxon>Chromadorea</taxon>
        <taxon>Rhabditida</taxon>
        <taxon>Rhabditina</taxon>
        <taxon>Rhabditomorpha</taxon>
        <taxon>Rhabditoidea</taxon>
        <taxon>Rhabditidae</taxon>
        <taxon>Peloderinae</taxon>
        <taxon>Caenorhabditis</taxon>
    </lineage>
</organism>
<dbReference type="OrthoDB" id="370281at2759"/>
<dbReference type="eggNOG" id="KOG2325">
    <property type="taxonomic scope" value="Eukaryota"/>
</dbReference>
<feature type="transmembrane region" description="Helical" evidence="7">
    <location>
        <begin position="354"/>
        <end position="372"/>
    </location>
</feature>
<feature type="transmembrane region" description="Helical" evidence="7">
    <location>
        <begin position="453"/>
        <end position="470"/>
    </location>
</feature>
<comment type="subcellular location">
    <subcellularLocation>
        <location evidence="1">Endomembrane system</location>
        <topology evidence="1">Multi-pass membrane protein</topology>
    </subcellularLocation>
</comment>
<dbReference type="GO" id="GO:0022857">
    <property type="term" value="F:transmembrane transporter activity"/>
    <property type="evidence" value="ECO:0007669"/>
    <property type="project" value="InterPro"/>
</dbReference>
<accession>E3LCL4</accession>
<dbReference type="InterPro" id="IPR011701">
    <property type="entry name" value="MFS"/>
</dbReference>
<protein>
    <recommendedName>
        <fullName evidence="10">Major facilitator superfamily (MFS) profile domain-containing protein</fullName>
    </recommendedName>
</protein>